<evidence type="ECO:0000313" key="3">
    <source>
        <dbReference type="EMBL" id="GAA4022968.1"/>
    </source>
</evidence>
<reference evidence="4" key="1">
    <citation type="journal article" date="2019" name="Int. J. Syst. Evol. Microbiol.">
        <title>The Global Catalogue of Microorganisms (GCM) 10K type strain sequencing project: providing services to taxonomists for standard genome sequencing and annotation.</title>
        <authorList>
            <consortium name="The Broad Institute Genomics Platform"/>
            <consortium name="The Broad Institute Genome Sequencing Center for Infectious Disease"/>
            <person name="Wu L."/>
            <person name="Ma J."/>
        </authorList>
    </citation>
    <scope>NUCLEOTIDE SEQUENCE [LARGE SCALE GENOMIC DNA]</scope>
    <source>
        <strain evidence="4">JCM 17342</strain>
    </source>
</reference>
<proteinExistence type="predicted"/>
<dbReference type="InterPro" id="IPR050237">
    <property type="entry name" value="ATP-dep_AMP-bd_enzyme"/>
</dbReference>
<gene>
    <name evidence="3" type="ORF">GCM10022247_54060</name>
</gene>
<name>A0ABP7T9C0_9PSEU</name>
<dbReference type="Gene3D" id="3.30.300.30">
    <property type="match status" value="1"/>
</dbReference>
<dbReference type="RefSeq" id="WP_344880360.1">
    <property type="nucleotide sequence ID" value="NZ_BAABAL010000018.1"/>
</dbReference>
<feature type="domain" description="AMP-dependent synthetase/ligase" evidence="1">
    <location>
        <begin position="12"/>
        <end position="340"/>
    </location>
</feature>
<evidence type="ECO:0000259" key="2">
    <source>
        <dbReference type="Pfam" id="PF13193"/>
    </source>
</evidence>
<sequence>MTAKFFALDSVQTFAEFERNTLRVVEVLRAKGIRPGDRVLLKAGNSLAYVGTLFALMHLGASIVLVDHQERAEETRFIARQAGAAWCLVDDDAPLPEDEDRIYLYELFVAALDEHIAWSNTERRLDFEPWGERVDGLIMWSSGSTGTPKGIVKSGGKFLRNLVRNADHMGHRRGDVLLPLLPFSHQYGLSMVLIAWLAKCSLVIAPYKRLDRALRLAGQTGVTVVDATPATYRSILNLAERRPALRDELRTARMLCVGAAPLDPTLVPRAVATFGLPLLDSYGSTEMGNVAFATNENPVATGQPMNGIDVRVINEDGAEVVPGEVGELIVRTPDMMEGYLGLDGGVVEVALDDGWFRTNDLGHVDDDGNVFVIGRKFAVQRMGYVLYPEIIEHKLAAAGCSVKIIAVPDERRGAQLVFFVEDEQDRDARYWRGMVSAVLPPFEHPNQVRVLERFPLNRNGKPDRKQLEKMALGVETAGVSA</sequence>
<comment type="caution">
    <text evidence="3">The sequence shown here is derived from an EMBL/GenBank/DDBJ whole genome shotgun (WGS) entry which is preliminary data.</text>
</comment>
<feature type="domain" description="AMP-binding enzyme C-terminal" evidence="2">
    <location>
        <begin position="404"/>
        <end position="461"/>
    </location>
</feature>
<dbReference type="InterPro" id="IPR025110">
    <property type="entry name" value="AMP-bd_C"/>
</dbReference>
<organism evidence="3 4">
    <name type="scientific">Allokutzneria multivorans</name>
    <dbReference type="NCBI Taxonomy" id="1142134"/>
    <lineage>
        <taxon>Bacteria</taxon>
        <taxon>Bacillati</taxon>
        <taxon>Actinomycetota</taxon>
        <taxon>Actinomycetes</taxon>
        <taxon>Pseudonocardiales</taxon>
        <taxon>Pseudonocardiaceae</taxon>
        <taxon>Allokutzneria</taxon>
    </lineage>
</organism>
<protein>
    <submittedName>
        <fullName evidence="3">AMP-binding protein</fullName>
    </submittedName>
</protein>
<keyword evidence="4" id="KW-1185">Reference proteome</keyword>
<evidence type="ECO:0000259" key="1">
    <source>
        <dbReference type="Pfam" id="PF00501"/>
    </source>
</evidence>
<dbReference type="InterPro" id="IPR042099">
    <property type="entry name" value="ANL_N_sf"/>
</dbReference>
<dbReference type="PANTHER" id="PTHR43767:SF10">
    <property type="entry name" value="SURFACTIN SYNTHASE SUBUNIT 1"/>
    <property type="match status" value="1"/>
</dbReference>
<dbReference type="CDD" id="cd04433">
    <property type="entry name" value="AFD_class_I"/>
    <property type="match status" value="1"/>
</dbReference>
<dbReference type="Pfam" id="PF00501">
    <property type="entry name" value="AMP-binding"/>
    <property type="match status" value="1"/>
</dbReference>
<dbReference type="SUPFAM" id="SSF56801">
    <property type="entry name" value="Acetyl-CoA synthetase-like"/>
    <property type="match status" value="1"/>
</dbReference>
<dbReference type="Pfam" id="PF13193">
    <property type="entry name" value="AMP-binding_C"/>
    <property type="match status" value="1"/>
</dbReference>
<dbReference type="EMBL" id="BAABAL010000018">
    <property type="protein sequence ID" value="GAA4022968.1"/>
    <property type="molecule type" value="Genomic_DNA"/>
</dbReference>
<dbReference type="Gene3D" id="3.40.50.12780">
    <property type="entry name" value="N-terminal domain of ligase-like"/>
    <property type="match status" value="1"/>
</dbReference>
<dbReference type="InterPro" id="IPR045851">
    <property type="entry name" value="AMP-bd_C_sf"/>
</dbReference>
<evidence type="ECO:0000313" key="4">
    <source>
        <dbReference type="Proteomes" id="UP001501747"/>
    </source>
</evidence>
<dbReference type="InterPro" id="IPR020845">
    <property type="entry name" value="AMP-binding_CS"/>
</dbReference>
<dbReference type="PANTHER" id="PTHR43767">
    <property type="entry name" value="LONG-CHAIN-FATTY-ACID--COA LIGASE"/>
    <property type="match status" value="1"/>
</dbReference>
<dbReference type="InterPro" id="IPR000873">
    <property type="entry name" value="AMP-dep_synth/lig_dom"/>
</dbReference>
<dbReference type="PROSITE" id="PS00455">
    <property type="entry name" value="AMP_BINDING"/>
    <property type="match status" value="1"/>
</dbReference>
<accession>A0ABP7T9C0</accession>
<dbReference type="Proteomes" id="UP001501747">
    <property type="component" value="Unassembled WGS sequence"/>
</dbReference>